<feature type="compositionally biased region" description="Polar residues" evidence="3">
    <location>
        <begin position="427"/>
        <end position="444"/>
    </location>
</feature>
<reference evidence="6 7" key="1">
    <citation type="submission" date="2024-01" db="EMBL/GenBank/DDBJ databases">
        <authorList>
            <person name="Allen C."/>
            <person name="Tagirdzhanova G."/>
        </authorList>
    </citation>
    <scope>NUCLEOTIDE SEQUENCE [LARGE SCALE GENOMIC DNA]</scope>
    <source>
        <strain evidence="6 7">CBS 119000</strain>
    </source>
</reference>
<keyword evidence="4" id="KW-0472">Membrane</keyword>
<keyword evidence="4" id="KW-1133">Transmembrane helix</keyword>
<feature type="transmembrane region" description="Helical" evidence="4">
    <location>
        <begin position="882"/>
        <end position="905"/>
    </location>
</feature>
<feature type="transmembrane region" description="Helical" evidence="4">
    <location>
        <begin position="49"/>
        <end position="68"/>
    </location>
</feature>
<feature type="region of interest" description="Disordered" evidence="3">
    <location>
        <begin position="308"/>
        <end position="327"/>
    </location>
</feature>
<comment type="caution">
    <text evidence="6">The sequence shown here is derived from an EMBL/GenBank/DDBJ whole genome shotgun (WGS) entry which is preliminary data.</text>
</comment>
<sequence>MASIPSESIDDRGPAVFAVTTTTLVLCSVFVFSRLICRVAIVRRVGWDDYFIILAWLLAFSLSLTINLGTQTGLGRHDADIQADNRARLRICEYVFSILYNPALMATKTSVLVFYLRLSKNTIQVLRMGSYVVLVLVNVAGVVLTFINIFQCRPVEAAFTDEPGQCIPLLTEFICSAPVNIITDLAILALPIPVLTGMRLPIRQKTILVLTFALGIFVTIVDVVRIYYLQQALLVVQPGAYSDPNLAFGDGIDFAWHASMSFMWSAVEVNVGITCACIPTLKPLIIKIFPALVIDPYASSYGNSSHTRGLEVSNSGSRPAASQRLRHLPVDSNSPIAAVVRSDTSAATLAVLDAPDAANDFVPVADPDEENSGTFVKDRASSSPLGDQKLKSSEPVLDLANRQSPETTSNRISATDHAPQPLGPAEASTSRRSFTDEVPNNASKQAVEEAESVSRSPIARAACHTRHALSSVINVLHLSRSSHRKSHRSSKDTSLYFGFVKLHTPKNMLEASVSESIKYCTIVAVLFFLWGFSYGLLNTLNNVVASVAGISTAQTLGLTSAYFGGGYFFGPLVVGEWVLRHDEHSRREAGLHRNHLARDHQDKRSGTLASIPVTAASSGSATASAATHPSRYSDSGIKPIGGFKATFMVGLCIYGVGTMMFWPSAVLASFPGFMISSFVVGFGLAILETAANPFIALCGPMEYSEMRLLIAQGTQGVGSVLSGLLAQNVFFVNVDPSGKTNASTLLDVQWTYLAITLFCVMLTLFFYYMPLPELHDAELELAASKLPVDGKKKSVFGLQLRTVCLILAVLAQWTYVAAQESMSIYFRLLITSWLPSAQAGSATIVLRGMSFSSILSDMAASSVSPGEVSKSHVDLALSVPTYLLIAHTAFAVSRFFAGYIVYLGVKFPTQRWLPSPRTVLTISASLSALFALLIVVLKPSHNANLIMVPVTLFFLAEGPIWPLVFAIGLRGQGARTKRAAAYITMGASGPLFWPFVMYAILLAGGTVQIAFVVVVALMAVSTLYPLFLTFHRDARNLTREAPLDPRRPASDSPQADASTPARAAAPRPGVLDMSMLGGTTYSLEEHAQEEQKNEKEQARKQSPAAGVLADPTLPRPSRAEASGTTIAPRPSSASAMSQHVKIEDTIAR</sequence>
<accession>A0ABP0DHZ1</accession>
<organism evidence="6 7">
    <name type="scientific">Sporothrix epigloea</name>
    <dbReference type="NCBI Taxonomy" id="1892477"/>
    <lineage>
        <taxon>Eukaryota</taxon>
        <taxon>Fungi</taxon>
        <taxon>Dikarya</taxon>
        <taxon>Ascomycota</taxon>
        <taxon>Pezizomycotina</taxon>
        <taxon>Sordariomycetes</taxon>
        <taxon>Sordariomycetidae</taxon>
        <taxon>Ophiostomatales</taxon>
        <taxon>Ophiostomataceae</taxon>
        <taxon>Sporothrix</taxon>
    </lineage>
</organism>
<gene>
    <name evidence="6" type="ORF">SEPCBS119000_002767</name>
</gene>
<protein>
    <recommendedName>
        <fullName evidence="5">Rhodopsin domain-containing protein</fullName>
    </recommendedName>
</protein>
<evidence type="ECO:0000256" key="1">
    <source>
        <dbReference type="ARBA" id="ARBA00004429"/>
    </source>
</evidence>
<feature type="transmembrane region" description="Helical" evidence="4">
    <location>
        <begin position="979"/>
        <end position="1001"/>
    </location>
</feature>
<feature type="compositionally biased region" description="Polar residues" evidence="3">
    <location>
        <begin position="401"/>
        <end position="413"/>
    </location>
</feature>
<evidence type="ECO:0000313" key="6">
    <source>
        <dbReference type="EMBL" id="CAK7267863.1"/>
    </source>
</evidence>
<feature type="transmembrane region" description="Helical" evidence="4">
    <location>
        <begin position="94"/>
        <end position="116"/>
    </location>
</feature>
<feature type="region of interest" description="Disordered" evidence="3">
    <location>
        <begin position="1085"/>
        <end position="1148"/>
    </location>
</feature>
<evidence type="ECO:0000313" key="7">
    <source>
        <dbReference type="Proteomes" id="UP001642502"/>
    </source>
</evidence>
<keyword evidence="7" id="KW-1185">Reference proteome</keyword>
<feature type="compositionally biased region" description="Low complexity" evidence="3">
    <location>
        <begin position="1053"/>
        <end position="1068"/>
    </location>
</feature>
<dbReference type="PANTHER" id="PTHR43702">
    <property type="entry name" value="L-FUCOSE-PROTON SYMPORTER"/>
    <property type="match status" value="1"/>
</dbReference>
<feature type="compositionally biased region" description="Basic and acidic residues" evidence="3">
    <location>
        <begin position="1039"/>
        <end position="1049"/>
    </location>
</feature>
<feature type="transmembrane region" description="Helical" evidence="4">
    <location>
        <begin position="800"/>
        <end position="818"/>
    </location>
</feature>
<feature type="transmembrane region" description="Helical" evidence="4">
    <location>
        <begin position="15"/>
        <end position="37"/>
    </location>
</feature>
<dbReference type="Pfam" id="PF20684">
    <property type="entry name" value="Fung_rhodopsin"/>
    <property type="match status" value="1"/>
</dbReference>
<evidence type="ECO:0000256" key="3">
    <source>
        <dbReference type="SAM" id="MobiDB-lite"/>
    </source>
</evidence>
<dbReference type="InterPro" id="IPR050375">
    <property type="entry name" value="MFS_TsgA-like"/>
</dbReference>
<feature type="region of interest" description="Disordered" evidence="3">
    <location>
        <begin position="1039"/>
        <end position="1069"/>
    </location>
</feature>
<feature type="transmembrane region" description="Helical" evidence="4">
    <location>
        <begin position="943"/>
        <end position="967"/>
    </location>
</feature>
<dbReference type="SUPFAM" id="SSF103473">
    <property type="entry name" value="MFS general substrate transporter"/>
    <property type="match status" value="1"/>
</dbReference>
<keyword evidence="2" id="KW-1003">Cell membrane</keyword>
<feature type="transmembrane region" description="Helical" evidence="4">
    <location>
        <begin position="641"/>
        <end position="662"/>
    </location>
</feature>
<dbReference type="Proteomes" id="UP001642502">
    <property type="component" value="Unassembled WGS sequence"/>
</dbReference>
<comment type="subcellular location">
    <subcellularLocation>
        <location evidence="1">Cell inner membrane</location>
        <topology evidence="1">Multi-pass membrane protein</topology>
    </subcellularLocation>
</comment>
<dbReference type="PANTHER" id="PTHR43702:SF13">
    <property type="entry name" value="MONOSACCHARIDE TRANSPORTER, PUTATIVE (AFU_ORTHOLOGUE AFUA_4G06630)-RELATED"/>
    <property type="match status" value="1"/>
</dbReference>
<name>A0ABP0DHZ1_9PEZI</name>
<dbReference type="InterPro" id="IPR036259">
    <property type="entry name" value="MFS_trans_sf"/>
</dbReference>
<feature type="domain" description="Rhodopsin" evidence="5">
    <location>
        <begin position="34"/>
        <end position="286"/>
    </location>
</feature>
<proteinExistence type="predicted"/>
<feature type="transmembrane region" description="Helical" evidence="4">
    <location>
        <begin position="207"/>
        <end position="228"/>
    </location>
</feature>
<feature type="transmembrane region" description="Helical" evidence="4">
    <location>
        <begin position="1007"/>
        <end position="1030"/>
    </location>
</feature>
<evidence type="ECO:0000259" key="5">
    <source>
        <dbReference type="Pfam" id="PF20684"/>
    </source>
</evidence>
<feature type="transmembrane region" description="Helical" evidence="4">
    <location>
        <begin position="557"/>
        <end position="579"/>
    </location>
</feature>
<keyword evidence="4" id="KW-0812">Transmembrane</keyword>
<feature type="transmembrane region" description="Helical" evidence="4">
    <location>
        <begin position="917"/>
        <end position="937"/>
    </location>
</feature>
<feature type="transmembrane region" description="Helical" evidence="4">
    <location>
        <begin position="128"/>
        <end position="150"/>
    </location>
</feature>
<dbReference type="EMBL" id="CAWUON010000031">
    <property type="protein sequence ID" value="CAK7267863.1"/>
    <property type="molecule type" value="Genomic_DNA"/>
</dbReference>
<feature type="transmembrane region" description="Helical" evidence="4">
    <location>
        <begin position="750"/>
        <end position="769"/>
    </location>
</feature>
<evidence type="ECO:0000256" key="2">
    <source>
        <dbReference type="ARBA" id="ARBA00022475"/>
    </source>
</evidence>
<dbReference type="InterPro" id="IPR049326">
    <property type="entry name" value="Rhodopsin_dom_fungi"/>
</dbReference>
<feature type="compositionally biased region" description="Polar residues" evidence="3">
    <location>
        <begin position="308"/>
        <end position="317"/>
    </location>
</feature>
<dbReference type="Gene3D" id="1.20.1250.20">
    <property type="entry name" value="MFS general substrate transporter like domains"/>
    <property type="match status" value="2"/>
</dbReference>
<feature type="transmembrane region" description="Helical" evidence="4">
    <location>
        <begin position="516"/>
        <end position="537"/>
    </location>
</feature>
<feature type="region of interest" description="Disordered" evidence="3">
    <location>
        <begin position="361"/>
        <end position="451"/>
    </location>
</feature>
<feature type="compositionally biased region" description="Basic and acidic residues" evidence="3">
    <location>
        <begin position="1085"/>
        <end position="1099"/>
    </location>
</feature>
<evidence type="ECO:0000256" key="4">
    <source>
        <dbReference type="SAM" id="Phobius"/>
    </source>
</evidence>